<accession>A0AC34FUA5</accession>
<evidence type="ECO:0000313" key="2">
    <source>
        <dbReference type="WBParaSite" id="ES5_v2.g21021.t1"/>
    </source>
</evidence>
<dbReference type="Proteomes" id="UP000887579">
    <property type="component" value="Unplaced"/>
</dbReference>
<organism evidence="1 2">
    <name type="scientific">Panagrolaimus sp. ES5</name>
    <dbReference type="NCBI Taxonomy" id="591445"/>
    <lineage>
        <taxon>Eukaryota</taxon>
        <taxon>Metazoa</taxon>
        <taxon>Ecdysozoa</taxon>
        <taxon>Nematoda</taxon>
        <taxon>Chromadorea</taxon>
        <taxon>Rhabditida</taxon>
        <taxon>Tylenchina</taxon>
        <taxon>Panagrolaimomorpha</taxon>
        <taxon>Panagrolaimoidea</taxon>
        <taxon>Panagrolaimidae</taxon>
        <taxon>Panagrolaimus</taxon>
    </lineage>
</organism>
<reference evidence="2" key="1">
    <citation type="submission" date="2022-11" db="UniProtKB">
        <authorList>
            <consortium name="WormBaseParasite"/>
        </authorList>
    </citation>
    <scope>IDENTIFICATION</scope>
</reference>
<name>A0AC34FUA5_9BILA</name>
<evidence type="ECO:0000313" key="1">
    <source>
        <dbReference type="Proteomes" id="UP000887579"/>
    </source>
</evidence>
<proteinExistence type="predicted"/>
<sequence>MKERFYCFGANNTGNYVAIGGSSEFIYLYEIKNNGEINETLLKRPNKGKLNFLTFAFSHNTFVTGAEGKVNVCSLNNRKWKFVELDVIQHVEAAMRDKYQLNAAEWNRDDSYLFIMGNDKKIQIWKGTATNHVKTVEGHDKLAIFLQSHPKSRKYMFSSGRDGILKIWNVLAFNCVKTIHAFEDEKAIYDANISPDGKTIAIGGDRTVSVFSVGI</sequence>
<protein>
    <submittedName>
        <fullName evidence="2">Uncharacterized protein</fullName>
    </submittedName>
</protein>
<dbReference type="WBParaSite" id="ES5_v2.g21021.t1">
    <property type="protein sequence ID" value="ES5_v2.g21021.t1"/>
    <property type="gene ID" value="ES5_v2.g21021"/>
</dbReference>